<evidence type="ECO:0000313" key="6">
    <source>
        <dbReference type="Proteomes" id="UP000294558"/>
    </source>
</evidence>
<dbReference type="Pfam" id="PF00440">
    <property type="entry name" value="TetR_N"/>
    <property type="match status" value="1"/>
</dbReference>
<accession>A0A4R7HWE1</accession>
<dbReference type="PANTHER" id="PTHR30055:SF235">
    <property type="entry name" value="TRANSCRIPTIONAL REGULATORY PROTEIN"/>
    <property type="match status" value="1"/>
</dbReference>
<keyword evidence="6" id="KW-1185">Reference proteome</keyword>
<dbReference type="Gene3D" id="1.10.357.10">
    <property type="entry name" value="Tetracycline Repressor, domain 2"/>
    <property type="match status" value="1"/>
</dbReference>
<feature type="domain" description="HTH tetR-type" evidence="4">
    <location>
        <begin position="23"/>
        <end position="83"/>
    </location>
</feature>
<feature type="compositionally biased region" description="Polar residues" evidence="3">
    <location>
        <begin position="1"/>
        <end position="11"/>
    </location>
</feature>
<feature type="region of interest" description="Disordered" evidence="3">
    <location>
        <begin position="1"/>
        <end position="25"/>
    </location>
</feature>
<dbReference type="InterPro" id="IPR009057">
    <property type="entry name" value="Homeodomain-like_sf"/>
</dbReference>
<reference evidence="5 6" key="1">
    <citation type="submission" date="2019-03" db="EMBL/GenBank/DDBJ databases">
        <title>Sequencing the genomes of 1000 actinobacteria strains.</title>
        <authorList>
            <person name="Klenk H.-P."/>
        </authorList>
    </citation>
    <scope>NUCLEOTIDE SEQUENCE [LARGE SCALE GENOMIC DNA]</scope>
    <source>
        <strain evidence="5 6">DSM 18936</strain>
    </source>
</reference>
<dbReference type="PANTHER" id="PTHR30055">
    <property type="entry name" value="HTH-TYPE TRANSCRIPTIONAL REGULATOR RUTR"/>
    <property type="match status" value="1"/>
</dbReference>
<evidence type="ECO:0000259" key="4">
    <source>
        <dbReference type="PROSITE" id="PS50977"/>
    </source>
</evidence>
<dbReference type="InterPro" id="IPR050109">
    <property type="entry name" value="HTH-type_TetR-like_transc_reg"/>
</dbReference>
<dbReference type="InterPro" id="IPR001647">
    <property type="entry name" value="HTH_TetR"/>
</dbReference>
<proteinExistence type="predicted"/>
<dbReference type="Gene3D" id="1.10.10.60">
    <property type="entry name" value="Homeodomain-like"/>
    <property type="match status" value="1"/>
</dbReference>
<name>A0A4R7HWE1_9ACTN</name>
<dbReference type="OrthoDB" id="3210235at2"/>
<dbReference type="EMBL" id="SOAU01000001">
    <property type="protein sequence ID" value="TDT15407.1"/>
    <property type="molecule type" value="Genomic_DNA"/>
</dbReference>
<dbReference type="GO" id="GO:0003700">
    <property type="term" value="F:DNA-binding transcription factor activity"/>
    <property type="evidence" value="ECO:0007669"/>
    <property type="project" value="TreeGrafter"/>
</dbReference>
<dbReference type="SUPFAM" id="SSF48498">
    <property type="entry name" value="Tetracyclin repressor-like, C-terminal domain"/>
    <property type="match status" value="1"/>
</dbReference>
<dbReference type="SUPFAM" id="SSF46689">
    <property type="entry name" value="Homeodomain-like"/>
    <property type="match status" value="1"/>
</dbReference>
<evidence type="ECO:0000256" key="2">
    <source>
        <dbReference type="PROSITE-ProRule" id="PRU00335"/>
    </source>
</evidence>
<comment type="caution">
    <text evidence="5">The sequence shown here is derived from an EMBL/GenBank/DDBJ whole genome shotgun (WGS) entry which is preliminary data.</text>
</comment>
<evidence type="ECO:0000256" key="1">
    <source>
        <dbReference type="ARBA" id="ARBA00023125"/>
    </source>
</evidence>
<dbReference type="InterPro" id="IPR041678">
    <property type="entry name" value="TetR_C_16"/>
</dbReference>
<dbReference type="AlphaFoldDB" id="A0A4R7HWE1"/>
<organism evidence="5 6">
    <name type="scientific">Ilumatobacter fluminis</name>
    <dbReference type="NCBI Taxonomy" id="467091"/>
    <lineage>
        <taxon>Bacteria</taxon>
        <taxon>Bacillati</taxon>
        <taxon>Actinomycetota</taxon>
        <taxon>Acidimicrobiia</taxon>
        <taxon>Acidimicrobiales</taxon>
        <taxon>Ilumatobacteraceae</taxon>
        <taxon>Ilumatobacter</taxon>
    </lineage>
</organism>
<gene>
    <name evidence="5" type="ORF">BDK89_0977</name>
</gene>
<dbReference type="RefSeq" id="WP_133867858.1">
    <property type="nucleotide sequence ID" value="NZ_SOAU01000001.1"/>
</dbReference>
<keyword evidence="1 2" id="KW-0238">DNA-binding</keyword>
<dbReference type="Pfam" id="PF17920">
    <property type="entry name" value="TetR_C_16"/>
    <property type="match status" value="1"/>
</dbReference>
<protein>
    <submittedName>
        <fullName evidence="5">TetR family transcriptional regulator</fullName>
    </submittedName>
</protein>
<dbReference type="GO" id="GO:0000976">
    <property type="term" value="F:transcription cis-regulatory region binding"/>
    <property type="evidence" value="ECO:0007669"/>
    <property type="project" value="TreeGrafter"/>
</dbReference>
<sequence length="206" mass="22357">MGDATTPTSPQQPKPIGRRPGSVDTRGHIATIARRHFGERGYDNATLRAIAADADVDPALITHYFGTKRQLFAEVVEPPVDPDTIITALAEVPPDELGERLAELVVGLLDDPTYGATFTALLRTAANNPDIAVMLGDRIKHSILLPLAEQLDTDRPQLRATLTATQTLGLVVAHQIIQLDTLTHIDRRELIALVAPTLQRYLTGPL</sequence>
<feature type="DNA-binding region" description="H-T-H motif" evidence="2">
    <location>
        <begin position="46"/>
        <end position="65"/>
    </location>
</feature>
<dbReference type="InterPro" id="IPR036271">
    <property type="entry name" value="Tet_transcr_reg_TetR-rel_C_sf"/>
</dbReference>
<evidence type="ECO:0000256" key="3">
    <source>
        <dbReference type="SAM" id="MobiDB-lite"/>
    </source>
</evidence>
<dbReference type="PROSITE" id="PS50977">
    <property type="entry name" value="HTH_TETR_2"/>
    <property type="match status" value="1"/>
</dbReference>
<dbReference type="Proteomes" id="UP000294558">
    <property type="component" value="Unassembled WGS sequence"/>
</dbReference>
<evidence type="ECO:0000313" key="5">
    <source>
        <dbReference type="EMBL" id="TDT15407.1"/>
    </source>
</evidence>